<dbReference type="InterPro" id="IPR050459">
    <property type="entry name" value="WD_repeat_RBAP46/RBAP48/MSI1"/>
</dbReference>
<accession>A0A1E5R7X4</accession>
<dbReference type="Gene3D" id="2.130.10.10">
    <property type="entry name" value="YVTN repeat-like/Quinoprotein amine dehydrogenase"/>
    <property type="match status" value="1"/>
</dbReference>
<name>A0A1E5R7X4_9ASCO</name>
<dbReference type="InterPro" id="IPR036322">
    <property type="entry name" value="WD40_repeat_dom_sf"/>
</dbReference>
<feature type="repeat" description="WD" evidence="3">
    <location>
        <begin position="287"/>
        <end position="301"/>
    </location>
</feature>
<evidence type="ECO:0000256" key="1">
    <source>
        <dbReference type="ARBA" id="ARBA00022574"/>
    </source>
</evidence>
<dbReference type="EMBL" id="LPNM01000009">
    <property type="protein sequence ID" value="OEJ83010.1"/>
    <property type="molecule type" value="Genomic_DNA"/>
</dbReference>
<keyword evidence="1 3" id="KW-0853">WD repeat</keyword>
<organism evidence="5 6">
    <name type="scientific">Hanseniaspora osmophila</name>
    <dbReference type="NCBI Taxonomy" id="56408"/>
    <lineage>
        <taxon>Eukaryota</taxon>
        <taxon>Fungi</taxon>
        <taxon>Dikarya</taxon>
        <taxon>Ascomycota</taxon>
        <taxon>Saccharomycotina</taxon>
        <taxon>Saccharomycetes</taxon>
        <taxon>Saccharomycodales</taxon>
        <taxon>Saccharomycodaceae</taxon>
        <taxon>Hanseniaspora</taxon>
    </lineage>
</organism>
<evidence type="ECO:0000313" key="5">
    <source>
        <dbReference type="EMBL" id="OEJ83010.1"/>
    </source>
</evidence>
<evidence type="ECO:0000313" key="6">
    <source>
        <dbReference type="Proteomes" id="UP000095728"/>
    </source>
</evidence>
<evidence type="ECO:0000256" key="4">
    <source>
        <dbReference type="SAM" id="MobiDB-lite"/>
    </source>
</evidence>
<dbReference type="PANTHER" id="PTHR22850">
    <property type="entry name" value="WD40 REPEAT FAMILY"/>
    <property type="match status" value="1"/>
</dbReference>
<sequence>MTNSEDQEQNAVLNEEYKIWKKAVPVLYSHITTYKPLLSEPLNASGENAVPKKGQELCTFTFENILAPVVEQANSGVCSSTVYYSRGKTLYSFDVNLPQGLLTQDTSLISPISVPSATALKLTNEYKVISTNDKHEYVKIKKLPQHQLLSLDTGNNLTWNHCVSKNVSMTYECENTGAPVTDFEIYKTEMIATSSGEIIDYKTAKQLSNLKIPQGVFASVHTQQQAPRFKNTNELVYINNDGTQLLSADTRASTASTSPVINYSKTADYTPNSKFTCFDHSHLAETLFVTGSTDGLIKVWDSRMATTPVHTLFHTQNENSTSAGVSKIQFKPNSPMEFLSVCADYGFIYQWNLEPLVNYQQSLAARPAEDADEMEITELDNEELNSRCLKYVHTSGSRRKRSKTVSKLENQTTNSSGSMGSAEKRQIMLNQCEWNPYMDDVVGCLDNDGTLVVYKGWFGQQK</sequence>
<dbReference type="OrthoDB" id="427795at2759"/>
<feature type="region of interest" description="Disordered" evidence="4">
    <location>
        <begin position="398"/>
        <end position="422"/>
    </location>
</feature>
<evidence type="ECO:0000256" key="3">
    <source>
        <dbReference type="PROSITE-ProRule" id="PRU00221"/>
    </source>
</evidence>
<dbReference type="InParanoid" id="A0A1E5R7X4"/>
<evidence type="ECO:0000256" key="2">
    <source>
        <dbReference type="ARBA" id="ARBA00022737"/>
    </source>
</evidence>
<keyword evidence="6" id="KW-1185">Reference proteome</keyword>
<dbReference type="SMART" id="SM00320">
    <property type="entry name" value="WD40"/>
    <property type="match status" value="2"/>
</dbReference>
<comment type="caution">
    <text evidence="5">The sequence shown here is derived from an EMBL/GenBank/DDBJ whole genome shotgun (WGS) entry which is preliminary data.</text>
</comment>
<reference evidence="6" key="1">
    <citation type="journal article" date="2016" name="Genome Announc.">
        <title>Genome sequences of three species of Hanseniaspora isolated from spontaneous wine fermentations.</title>
        <authorList>
            <person name="Sternes P.R."/>
            <person name="Lee D."/>
            <person name="Kutyna D.R."/>
            <person name="Borneman A.R."/>
        </authorList>
    </citation>
    <scope>NUCLEOTIDE SEQUENCE [LARGE SCALE GENOMIC DNA]</scope>
    <source>
        <strain evidence="6">AWRI3579</strain>
    </source>
</reference>
<dbReference type="SUPFAM" id="SSF50978">
    <property type="entry name" value="WD40 repeat-like"/>
    <property type="match status" value="1"/>
</dbReference>
<dbReference type="STRING" id="56408.A0A1E5R7X4"/>
<dbReference type="InterPro" id="IPR001680">
    <property type="entry name" value="WD40_rpt"/>
</dbReference>
<dbReference type="Proteomes" id="UP000095728">
    <property type="component" value="Unassembled WGS sequence"/>
</dbReference>
<keyword evidence="2" id="KW-0677">Repeat</keyword>
<dbReference type="FunCoup" id="A0A1E5R7X4">
    <property type="interactions" value="735"/>
</dbReference>
<gene>
    <name evidence="5" type="ORF">AWRI3579_g3397</name>
</gene>
<protein>
    <submittedName>
        <fullName evidence="5">Transcriptional regulatory protein UME1</fullName>
    </submittedName>
</protein>
<dbReference type="PROSITE" id="PS50082">
    <property type="entry name" value="WD_REPEATS_2"/>
    <property type="match status" value="1"/>
</dbReference>
<proteinExistence type="predicted"/>
<dbReference type="InterPro" id="IPR015943">
    <property type="entry name" value="WD40/YVTN_repeat-like_dom_sf"/>
</dbReference>
<feature type="compositionally biased region" description="Polar residues" evidence="4">
    <location>
        <begin position="405"/>
        <end position="419"/>
    </location>
</feature>
<dbReference type="AlphaFoldDB" id="A0A1E5R7X4"/>